<evidence type="ECO:0000313" key="1">
    <source>
        <dbReference type="EMBL" id="KAJ7541284.1"/>
    </source>
</evidence>
<keyword evidence="2" id="KW-1185">Reference proteome</keyword>
<reference evidence="2" key="1">
    <citation type="journal article" date="2024" name="Proc. Natl. Acad. Sci. U.S.A.">
        <title>Extraordinary preservation of gene collinearity over three hundred million years revealed in homosporous lycophytes.</title>
        <authorList>
            <person name="Li C."/>
            <person name="Wickell D."/>
            <person name="Kuo L.Y."/>
            <person name="Chen X."/>
            <person name="Nie B."/>
            <person name="Liao X."/>
            <person name="Peng D."/>
            <person name="Ji J."/>
            <person name="Jenkins J."/>
            <person name="Williams M."/>
            <person name="Shu S."/>
            <person name="Plott C."/>
            <person name="Barry K."/>
            <person name="Rajasekar S."/>
            <person name="Grimwood J."/>
            <person name="Han X."/>
            <person name="Sun S."/>
            <person name="Hou Z."/>
            <person name="He W."/>
            <person name="Dai G."/>
            <person name="Sun C."/>
            <person name="Schmutz J."/>
            <person name="Leebens-Mack J.H."/>
            <person name="Li F.W."/>
            <person name="Wang L."/>
        </authorList>
    </citation>
    <scope>NUCLEOTIDE SEQUENCE [LARGE SCALE GENOMIC DNA]</scope>
    <source>
        <strain evidence="2">cv. PW_Plant_1</strain>
    </source>
</reference>
<dbReference type="Proteomes" id="UP001162992">
    <property type="component" value="Chromosome 10"/>
</dbReference>
<sequence>MEVLQPTQLRRSAIASWVLVSIALPLWLQHADGMSPQWLNHGGSITNDRHAVLEHKITQKTVSMLQKRWAFDAGFSVSATPAIADGYVYCPSWNGNLFAVNATTGSLVWLKNLSTLTGIPLALSRSTPSITRKLLLVGLRGPAMVIAVRRSDGKLMWKTLLDKHPEGIITMSGTPHEGAFYVGTSSLEETSNPLQCCTFQGSFHKLNVSNGRKMWRTVMLPDNGGKKGGYSGAAIWGSSPAIDQLRKLVYIATGNNYQVPDYVTVCEEQQRNRSKPNLPNPCANPKNHVESILALDLASGRIMWSTALGGFDAWTYICANNISAPNCPPILGPDYDFGEAPMLLTVEEQSKYGGMRDILVAGQKSGVVWAVDRDTGAVLWATPAGPGGYEGGATWGSATDGKKVFTNIANNENRTFTLEPSKAKTTAGGWVALDARNGAILWSAGNPDGKSPANGPVTIVNDVLLVGSNDPLGFVYALNAHTGKVLWNATTGSTVQGGFSVANGCAYIGTGYFYGIPGKLLYAFCLPSELLCA</sequence>
<proteinExistence type="predicted"/>
<dbReference type="EMBL" id="CM055101">
    <property type="protein sequence ID" value="KAJ7541284.1"/>
    <property type="molecule type" value="Genomic_DNA"/>
</dbReference>
<comment type="caution">
    <text evidence="1">The sequence shown here is derived from an EMBL/GenBank/DDBJ whole genome shotgun (WGS) entry which is preliminary data.</text>
</comment>
<name>A0ACC2CHE4_DIPCM</name>
<evidence type="ECO:0000313" key="2">
    <source>
        <dbReference type="Proteomes" id="UP001162992"/>
    </source>
</evidence>
<organism evidence="1 2">
    <name type="scientific">Diphasiastrum complanatum</name>
    <name type="common">Issler's clubmoss</name>
    <name type="synonym">Lycopodium complanatum</name>
    <dbReference type="NCBI Taxonomy" id="34168"/>
    <lineage>
        <taxon>Eukaryota</taxon>
        <taxon>Viridiplantae</taxon>
        <taxon>Streptophyta</taxon>
        <taxon>Embryophyta</taxon>
        <taxon>Tracheophyta</taxon>
        <taxon>Lycopodiopsida</taxon>
        <taxon>Lycopodiales</taxon>
        <taxon>Lycopodiaceae</taxon>
        <taxon>Lycopodioideae</taxon>
        <taxon>Diphasiastrum</taxon>
    </lineage>
</organism>
<gene>
    <name evidence="1" type="ORF">O6H91_10G052400</name>
</gene>
<protein>
    <submittedName>
        <fullName evidence="1">Uncharacterized protein</fullName>
    </submittedName>
</protein>
<accession>A0ACC2CHE4</accession>